<dbReference type="OrthoDB" id="5428040at2759"/>
<feature type="transmembrane region" description="Helical" evidence="1">
    <location>
        <begin position="188"/>
        <end position="211"/>
    </location>
</feature>
<dbReference type="Proteomes" id="UP000799424">
    <property type="component" value="Unassembled WGS sequence"/>
</dbReference>
<name>A0A6A6ZEJ7_9PLEO</name>
<accession>A0A6A6ZEJ7</accession>
<feature type="transmembrane region" description="Helical" evidence="1">
    <location>
        <begin position="112"/>
        <end position="133"/>
    </location>
</feature>
<sequence>MGENLTFSCDGGDCKWPDLSCPVDYDFYACPDGGFWGCCKIDACKLSCSVGDIGPAFADRPDLMSAYGDLSINHVGAVPLTTVTPKRASGPASLSPQSLDSTKIGRSDALKLTGASITIMAAICARIGLWLCYRRLIVRLNERLESSEREHLPAMTEESTKNGTQTICQNSNNDHVVHDVRRLGTNTIYMLLATTLVIAGVCSLVAFLWFADSRSAVWHRIMMNGWATRSVALSALILRTAVDLQAAIASAILASLLIESKSGAHLYQLAKISPIRSGTTSPWTLASSLLEHFTQWSSRYRWNYHICIMAACLLITTSVLQFSSTILLSDLKVGPLIGNRVASEVRTSIPYTGDVEKISRDFAWTTNPPLFPPFGEYFEPPSEVETGIADTGVILRAFLPFADAKTRNSLAYYEGNALVLDARVSCQAPMLTKFNTTQSSALNLELVGVAAPSQKSEMLRNITATPFRCSVA</sequence>
<keyword evidence="1" id="KW-0472">Membrane</keyword>
<keyword evidence="1" id="KW-1133">Transmembrane helix</keyword>
<evidence type="ECO:0000256" key="1">
    <source>
        <dbReference type="SAM" id="Phobius"/>
    </source>
</evidence>
<keyword evidence="3" id="KW-1185">Reference proteome</keyword>
<protein>
    <submittedName>
        <fullName evidence="2">Uncharacterized protein</fullName>
    </submittedName>
</protein>
<gene>
    <name evidence="2" type="ORF">CC86DRAFT_432790</name>
</gene>
<dbReference type="AlphaFoldDB" id="A0A6A6ZEJ7"/>
<proteinExistence type="predicted"/>
<reference evidence="2" key="1">
    <citation type="journal article" date="2020" name="Stud. Mycol.">
        <title>101 Dothideomycetes genomes: a test case for predicting lifestyles and emergence of pathogens.</title>
        <authorList>
            <person name="Haridas S."/>
            <person name="Albert R."/>
            <person name="Binder M."/>
            <person name="Bloem J."/>
            <person name="Labutti K."/>
            <person name="Salamov A."/>
            <person name="Andreopoulos B."/>
            <person name="Baker S."/>
            <person name="Barry K."/>
            <person name="Bills G."/>
            <person name="Bluhm B."/>
            <person name="Cannon C."/>
            <person name="Castanera R."/>
            <person name="Culley D."/>
            <person name="Daum C."/>
            <person name="Ezra D."/>
            <person name="Gonzalez J."/>
            <person name="Henrissat B."/>
            <person name="Kuo A."/>
            <person name="Liang C."/>
            <person name="Lipzen A."/>
            <person name="Lutzoni F."/>
            <person name="Magnuson J."/>
            <person name="Mondo S."/>
            <person name="Nolan M."/>
            <person name="Ohm R."/>
            <person name="Pangilinan J."/>
            <person name="Park H.-J."/>
            <person name="Ramirez L."/>
            <person name="Alfaro M."/>
            <person name="Sun H."/>
            <person name="Tritt A."/>
            <person name="Yoshinaga Y."/>
            <person name="Zwiers L.-H."/>
            <person name="Turgeon B."/>
            <person name="Goodwin S."/>
            <person name="Spatafora J."/>
            <person name="Crous P."/>
            <person name="Grigoriev I."/>
        </authorList>
    </citation>
    <scope>NUCLEOTIDE SEQUENCE</scope>
    <source>
        <strain evidence="2">CBS 113818</strain>
    </source>
</reference>
<organism evidence="2 3">
    <name type="scientific">Ophiobolus disseminans</name>
    <dbReference type="NCBI Taxonomy" id="1469910"/>
    <lineage>
        <taxon>Eukaryota</taxon>
        <taxon>Fungi</taxon>
        <taxon>Dikarya</taxon>
        <taxon>Ascomycota</taxon>
        <taxon>Pezizomycotina</taxon>
        <taxon>Dothideomycetes</taxon>
        <taxon>Pleosporomycetidae</taxon>
        <taxon>Pleosporales</taxon>
        <taxon>Pleosporineae</taxon>
        <taxon>Phaeosphaeriaceae</taxon>
        <taxon>Ophiobolus</taxon>
    </lineage>
</organism>
<dbReference type="EMBL" id="MU006249">
    <property type="protein sequence ID" value="KAF2818734.1"/>
    <property type="molecule type" value="Genomic_DNA"/>
</dbReference>
<keyword evidence="1" id="KW-0812">Transmembrane</keyword>
<evidence type="ECO:0000313" key="2">
    <source>
        <dbReference type="EMBL" id="KAF2818734.1"/>
    </source>
</evidence>
<evidence type="ECO:0000313" key="3">
    <source>
        <dbReference type="Proteomes" id="UP000799424"/>
    </source>
</evidence>
<feature type="transmembrane region" description="Helical" evidence="1">
    <location>
        <begin position="231"/>
        <end position="258"/>
    </location>
</feature>
<feature type="transmembrane region" description="Helical" evidence="1">
    <location>
        <begin position="302"/>
        <end position="322"/>
    </location>
</feature>